<reference evidence="12" key="1">
    <citation type="journal article" date="2017" name="Nat. Microbiol.">
        <title>Global analysis of biosynthetic gene clusters reveals vast potential of secondary metabolite production in Penicillium species.</title>
        <authorList>
            <person name="Nielsen J.C."/>
            <person name="Grijseels S."/>
            <person name="Prigent S."/>
            <person name="Ji B."/>
            <person name="Dainat J."/>
            <person name="Nielsen K.F."/>
            <person name="Frisvad J.C."/>
            <person name="Workman M."/>
            <person name="Nielsen J."/>
        </authorList>
    </citation>
    <scope>NUCLEOTIDE SEQUENCE [LARGE SCALE GENOMIC DNA]</scope>
    <source>
        <strain evidence="12">IBT 4502</strain>
    </source>
</reference>
<evidence type="ECO:0000313" key="12">
    <source>
        <dbReference type="Proteomes" id="UP000191408"/>
    </source>
</evidence>
<dbReference type="Gene3D" id="1.10.357.140">
    <property type="entry name" value="UbiA prenyltransferase"/>
    <property type="match status" value="1"/>
</dbReference>
<sequence length="588" mass="64271">MAAENITHHIVAIEAVHCPIPEFDLPGPHTRAVHRWTDPVDLPSRVKDATIIVTTTIRLTAETLSAEVTPKLRLIAIMATGTDCVDVAAASARGITVCNCPGSNIDSVSEHAIGLYFATRRKFIELHNATVAVPADLSLDTEWKTNGSLLSRVRAPDGKAPLLCSDETVCIVGYGSLGKRIETMAKGLGMNVIIAERKGVSPRAGRVVFEDGLKKSTVVVLCLPRSAETLNMISTAELQIMSPHAVLVNVARGGIVDEQALVEALKRGAISGAATDVYATEPAGRGDSPLLSPEAAGLNLVLTPHLAWYSERTLQNLQAALKRTIEKWCIGEIINQYLEIIPPFALATIAFAYVFDIANQITSIEEDAINKPLRPIPAGLLTKEEASRRWFLSWSLPAVAVLCISGRDAAVYLVIWEIWVALHYAWPRFNHWLMRNAFTAVGVTIQLKLLDAVISHAVPTIQMGSHLDILLFLWFALTIHIQEFHDVEGDRQQKRQTLPLILPSKAVDLLRAGTGLLIITEAGVSLLVRISPLLPTASLSKLSMGVVHLVFATILATRLVVSSSKEMDQTTYYYYYFLATYTMVFFHA</sequence>
<comment type="similarity">
    <text evidence="3">Belongs to the D-isomer specific 2-hydroxyacid dehydrogenase family.</text>
</comment>
<dbReference type="OrthoDB" id="298012at2759"/>
<dbReference type="Pfam" id="PF00389">
    <property type="entry name" value="2-Hacid_dh"/>
    <property type="match status" value="1"/>
</dbReference>
<dbReference type="InterPro" id="IPR050418">
    <property type="entry name" value="D-iso_2-hydroxyacid_DH_PdxB"/>
</dbReference>
<dbReference type="GO" id="GO:0016114">
    <property type="term" value="P:terpenoid biosynthetic process"/>
    <property type="evidence" value="ECO:0007669"/>
    <property type="project" value="UniProtKB-UniPathway"/>
</dbReference>
<evidence type="ECO:0000256" key="8">
    <source>
        <dbReference type="ARBA" id="ARBA00023136"/>
    </source>
</evidence>
<comment type="subcellular location">
    <subcellularLocation>
        <location evidence="2">Membrane</location>
        <topology evidence="2">Multi-pass membrane protein</topology>
    </subcellularLocation>
</comment>
<keyword evidence="5" id="KW-1133">Transmembrane helix</keyword>
<feature type="domain" description="D-isomer specific 2-hydroxyacid dehydrogenase catalytic" evidence="9">
    <location>
        <begin position="40"/>
        <end position="332"/>
    </location>
</feature>
<dbReference type="AlphaFoldDB" id="A0A1V6P5T0"/>
<evidence type="ECO:0000256" key="4">
    <source>
        <dbReference type="ARBA" id="ARBA00022692"/>
    </source>
</evidence>
<dbReference type="EMBL" id="MDYM01000001">
    <property type="protein sequence ID" value="OQD72243.1"/>
    <property type="molecule type" value="Genomic_DNA"/>
</dbReference>
<dbReference type="SUPFAM" id="SSF51735">
    <property type="entry name" value="NAD(P)-binding Rossmann-fold domains"/>
    <property type="match status" value="1"/>
</dbReference>
<keyword evidence="6" id="KW-0560">Oxidoreductase</keyword>
<dbReference type="InterPro" id="IPR006139">
    <property type="entry name" value="D-isomer_2_OHA_DH_cat_dom"/>
</dbReference>
<dbReference type="Pfam" id="PF02826">
    <property type="entry name" value="2-Hacid_dh_C"/>
    <property type="match status" value="1"/>
</dbReference>
<dbReference type="Gene3D" id="3.40.50.720">
    <property type="entry name" value="NAD(P)-binding Rossmann-like Domain"/>
    <property type="match status" value="2"/>
</dbReference>
<dbReference type="InterPro" id="IPR006140">
    <property type="entry name" value="D-isomer_DH_NAD-bd"/>
</dbReference>
<dbReference type="Proteomes" id="UP000191408">
    <property type="component" value="Unassembled WGS sequence"/>
</dbReference>
<dbReference type="InterPro" id="IPR000537">
    <property type="entry name" value="UbiA_prenyltransferase"/>
</dbReference>
<evidence type="ECO:0000256" key="7">
    <source>
        <dbReference type="ARBA" id="ARBA00023027"/>
    </source>
</evidence>
<keyword evidence="7" id="KW-0520">NAD</keyword>
<dbReference type="PANTHER" id="PTHR43761:SF1">
    <property type="entry name" value="D-ISOMER SPECIFIC 2-HYDROXYACID DEHYDROGENASE CATALYTIC DOMAIN-CONTAINING PROTEIN-RELATED"/>
    <property type="match status" value="1"/>
</dbReference>
<evidence type="ECO:0000256" key="6">
    <source>
        <dbReference type="ARBA" id="ARBA00023002"/>
    </source>
</evidence>
<dbReference type="GO" id="GO:0016616">
    <property type="term" value="F:oxidoreductase activity, acting on the CH-OH group of donors, NAD or NADP as acceptor"/>
    <property type="evidence" value="ECO:0007669"/>
    <property type="project" value="InterPro"/>
</dbReference>
<evidence type="ECO:0000259" key="9">
    <source>
        <dbReference type="Pfam" id="PF00389"/>
    </source>
</evidence>
<dbReference type="STRING" id="60169.A0A1V6P5T0"/>
<dbReference type="CDD" id="cd05198">
    <property type="entry name" value="formate_dh_like"/>
    <property type="match status" value="1"/>
</dbReference>
<keyword evidence="12" id="KW-1185">Reference proteome</keyword>
<protein>
    <recommendedName>
        <fullName evidence="13">D-isomer specific 2-hydroxyacid dehydrogenase NAD-binding domain-containing protein</fullName>
    </recommendedName>
</protein>
<keyword evidence="8" id="KW-0472">Membrane</keyword>
<evidence type="ECO:0000256" key="3">
    <source>
        <dbReference type="ARBA" id="ARBA00005854"/>
    </source>
</evidence>
<evidence type="ECO:0000259" key="10">
    <source>
        <dbReference type="Pfam" id="PF02826"/>
    </source>
</evidence>
<comment type="cofactor">
    <cofactor evidence="1">
        <name>Mg(2+)</name>
        <dbReference type="ChEBI" id="CHEBI:18420"/>
    </cofactor>
</comment>
<dbReference type="GO" id="GO:0016020">
    <property type="term" value="C:membrane"/>
    <property type="evidence" value="ECO:0007669"/>
    <property type="project" value="UniProtKB-SubCell"/>
</dbReference>
<dbReference type="GO" id="GO:0016765">
    <property type="term" value="F:transferase activity, transferring alkyl or aryl (other than methyl) groups"/>
    <property type="evidence" value="ECO:0007669"/>
    <property type="project" value="InterPro"/>
</dbReference>
<evidence type="ECO:0000256" key="2">
    <source>
        <dbReference type="ARBA" id="ARBA00004141"/>
    </source>
</evidence>
<evidence type="ECO:0008006" key="13">
    <source>
        <dbReference type="Google" id="ProtNLM"/>
    </source>
</evidence>
<dbReference type="InterPro" id="IPR044878">
    <property type="entry name" value="UbiA_sf"/>
</dbReference>
<evidence type="ECO:0000313" key="11">
    <source>
        <dbReference type="EMBL" id="OQD72243.1"/>
    </source>
</evidence>
<name>A0A1V6P5T0_PENPO</name>
<keyword evidence="4" id="KW-0812">Transmembrane</keyword>
<dbReference type="InterPro" id="IPR036291">
    <property type="entry name" value="NAD(P)-bd_dom_sf"/>
</dbReference>
<comment type="caution">
    <text evidence="11">The sequence shown here is derived from an EMBL/GenBank/DDBJ whole genome shotgun (WGS) entry which is preliminary data.</text>
</comment>
<dbReference type="UniPathway" id="UPA00213"/>
<dbReference type="PANTHER" id="PTHR43761">
    <property type="entry name" value="D-ISOMER SPECIFIC 2-HYDROXYACID DEHYDROGENASE FAMILY PROTEIN (AFU_ORTHOLOGUE AFUA_1G13630)"/>
    <property type="match status" value="1"/>
</dbReference>
<organism evidence="11 12">
    <name type="scientific">Penicillium polonicum</name>
    <dbReference type="NCBI Taxonomy" id="60169"/>
    <lineage>
        <taxon>Eukaryota</taxon>
        <taxon>Fungi</taxon>
        <taxon>Dikarya</taxon>
        <taxon>Ascomycota</taxon>
        <taxon>Pezizomycotina</taxon>
        <taxon>Eurotiomycetes</taxon>
        <taxon>Eurotiomycetidae</taxon>
        <taxon>Eurotiales</taxon>
        <taxon>Aspergillaceae</taxon>
        <taxon>Penicillium</taxon>
    </lineage>
</organism>
<dbReference type="CDD" id="cd13965">
    <property type="entry name" value="PT_UbiA_3"/>
    <property type="match status" value="1"/>
</dbReference>
<gene>
    <name evidence="11" type="ORF">PENPOL_c001G03552</name>
</gene>
<dbReference type="Pfam" id="PF01040">
    <property type="entry name" value="UbiA"/>
    <property type="match status" value="1"/>
</dbReference>
<proteinExistence type="inferred from homology"/>
<dbReference type="SUPFAM" id="SSF52283">
    <property type="entry name" value="Formate/glycerate dehydrogenase catalytic domain-like"/>
    <property type="match status" value="1"/>
</dbReference>
<evidence type="ECO:0000256" key="5">
    <source>
        <dbReference type="ARBA" id="ARBA00022989"/>
    </source>
</evidence>
<accession>A0A1V6P5T0</accession>
<feature type="domain" description="D-isomer specific 2-hydroxyacid dehydrogenase NAD-binding" evidence="10">
    <location>
        <begin position="164"/>
        <end position="307"/>
    </location>
</feature>
<dbReference type="GO" id="GO:0051287">
    <property type="term" value="F:NAD binding"/>
    <property type="evidence" value="ECO:0007669"/>
    <property type="project" value="InterPro"/>
</dbReference>
<evidence type="ECO:0000256" key="1">
    <source>
        <dbReference type="ARBA" id="ARBA00001946"/>
    </source>
</evidence>